<protein>
    <submittedName>
        <fullName evidence="1">Uncharacterized protein</fullName>
    </submittedName>
</protein>
<accession>A0A5J4VDN4</accession>
<sequence>MNIWSIKFGESRRLQGPVLGNLIQSLQVLANYKSECKDEEQVKMAADIREMTKLTLYRYLSQGDKTFFYILIMYFNLINIPFGQIGACGGSESEADAHVKNALFVIYEFYCRLRVYDVLSDQINLARGIHDTQINICQVPPFHEATKEIEELLKEEGDIQEIDAHCFRQFKRDCKINGIAKNLRLIIINPFIKPENLGL</sequence>
<gene>
    <name evidence="1" type="ORF">EZS28_023802</name>
</gene>
<proteinExistence type="predicted"/>
<dbReference type="EMBL" id="SNRW01007769">
    <property type="protein sequence ID" value="KAA6380670.1"/>
    <property type="molecule type" value="Genomic_DNA"/>
</dbReference>
<comment type="caution">
    <text evidence="1">The sequence shown here is derived from an EMBL/GenBank/DDBJ whole genome shotgun (WGS) entry which is preliminary data.</text>
</comment>
<name>A0A5J4VDN4_9EUKA</name>
<dbReference type="Proteomes" id="UP000324800">
    <property type="component" value="Unassembled WGS sequence"/>
</dbReference>
<evidence type="ECO:0000313" key="1">
    <source>
        <dbReference type="EMBL" id="KAA6380670.1"/>
    </source>
</evidence>
<organism evidence="1 2">
    <name type="scientific">Streblomastix strix</name>
    <dbReference type="NCBI Taxonomy" id="222440"/>
    <lineage>
        <taxon>Eukaryota</taxon>
        <taxon>Metamonada</taxon>
        <taxon>Preaxostyla</taxon>
        <taxon>Oxymonadida</taxon>
        <taxon>Streblomastigidae</taxon>
        <taxon>Streblomastix</taxon>
    </lineage>
</organism>
<reference evidence="1 2" key="1">
    <citation type="submission" date="2019-03" db="EMBL/GenBank/DDBJ databases">
        <title>Single cell metagenomics reveals metabolic interactions within the superorganism composed of flagellate Streblomastix strix and complex community of Bacteroidetes bacteria on its surface.</title>
        <authorList>
            <person name="Treitli S.C."/>
            <person name="Kolisko M."/>
            <person name="Husnik F."/>
            <person name="Keeling P."/>
            <person name="Hampl V."/>
        </authorList>
    </citation>
    <scope>NUCLEOTIDE SEQUENCE [LARGE SCALE GENOMIC DNA]</scope>
    <source>
        <strain evidence="1">ST1C</strain>
    </source>
</reference>
<dbReference type="AlphaFoldDB" id="A0A5J4VDN4"/>
<evidence type="ECO:0000313" key="2">
    <source>
        <dbReference type="Proteomes" id="UP000324800"/>
    </source>
</evidence>